<name>A0ACC4NWV7_9VIBR</name>
<comment type="caution">
    <text evidence="1">The sequence shown here is derived from an EMBL/GenBank/DDBJ whole genome shotgun (WGS) entry which is preliminary data.</text>
</comment>
<sequence length="352" mass="40144">MSDLSPSDKMLSLYPIDYPFETLVSRINSTPAKLKLDPDFQRKYKWDKDGWARSSKFIESCLMRIPLPSCYFAEDDSGRHMVIDGLQRLTTITRFFNDEFALEGMTTFKELEGKRFSELGSYQTDLESTTIRCIILRKDNPKSLIREIFSRLNQGAVELSDQEIRHAIFPGSLDALLAELGAIPEIARFGLAINSESVRDSLEPDEQVLRYFAFSDDPELNTFGNNLKVFLDNYMETNSDLSEEQVAEHRERFNRALNTCNSVFGEDVFVNPIVERKRKGLVHYDLMMTTVGELEPELAIEKAESIRNAYAQLCESSEFQRTLSGGLQNKSSILKRKELWGVLLQGAVDGVQ</sequence>
<organism evidence="1 2">
    <name type="scientific">Vibrio caribbeanicus</name>
    <dbReference type="NCBI Taxonomy" id="701175"/>
    <lineage>
        <taxon>Bacteria</taxon>
        <taxon>Pseudomonadati</taxon>
        <taxon>Pseudomonadota</taxon>
        <taxon>Gammaproteobacteria</taxon>
        <taxon>Vibrionales</taxon>
        <taxon>Vibrionaceae</taxon>
        <taxon>Vibrio</taxon>
    </lineage>
</organism>
<dbReference type="EMBL" id="JRWR01000007">
    <property type="protein sequence ID" value="KHD25030.1"/>
    <property type="molecule type" value="Genomic_DNA"/>
</dbReference>
<evidence type="ECO:0000313" key="1">
    <source>
        <dbReference type="EMBL" id="KHD25030.1"/>
    </source>
</evidence>
<reference evidence="1" key="1">
    <citation type="submission" date="2014-10" db="EMBL/GenBank/DDBJ databases">
        <title>Genome sequencing of Vibrio caribbeanicus T14.</title>
        <authorList>
            <person name="Chan K.-G."/>
            <person name="Mohamad N.I."/>
        </authorList>
    </citation>
    <scope>NUCLEOTIDE SEQUENCE</scope>
    <source>
        <strain evidence="1">T14</strain>
    </source>
</reference>
<dbReference type="Proteomes" id="UP000030421">
    <property type="component" value="Unassembled WGS sequence"/>
</dbReference>
<proteinExistence type="predicted"/>
<gene>
    <name evidence="1" type="ORF">NM09_10350</name>
</gene>
<keyword evidence="2" id="KW-1185">Reference proteome</keyword>
<protein>
    <submittedName>
        <fullName evidence="1">Uncharacterized protein</fullName>
    </submittedName>
</protein>
<accession>A0ACC4NWV7</accession>
<evidence type="ECO:0000313" key="2">
    <source>
        <dbReference type="Proteomes" id="UP000030421"/>
    </source>
</evidence>